<gene>
    <name evidence="1" type="ORF">NDU88_006930</name>
</gene>
<evidence type="ECO:0000313" key="1">
    <source>
        <dbReference type="EMBL" id="KAJ1128552.1"/>
    </source>
</evidence>
<organism evidence="1 2">
    <name type="scientific">Pleurodeles waltl</name>
    <name type="common">Iberian ribbed newt</name>
    <dbReference type="NCBI Taxonomy" id="8319"/>
    <lineage>
        <taxon>Eukaryota</taxon>
        <taxon>Metazoa</taxon>
        <taxon>Chordata</taxon>
        <taxon>Craniata</taxon>
        <taxon>Vertebrata</taxon>
        <taxon>Euteleostomi</taxon>
        <taxon>Amphibia</taxon>
        <taxon>Batrachia</taxon>
        <taxon>Caudata</taxon>
        <taxon>Salamandroidea</taxon>
        <taxon>Salamandridae</taxon>
        <taxon>Pleurodelinae</taxon>
        <taxon>Pleurodeles</taxon>
    </lineage>
</organism>
<sequence length="69" mass="7925">MQDNDIRVSLEQPALQSLIITPSLRGAAAHTVQQGRERRRRDLQSFTAQIRETRKALKHDFKAEGARKK</sequence>
<evidence type="ECO:0000313" key="2">
    <source>
        <dbReference type="Proteomes" id="UP001066276"/>
    </source>
</evidence>
<dbReference type="AlphaFoldDB" id="A0AAV7PMT9"/>
<proteinExistence type="predicted"/>
<protein>
    <submittedName>
        <fullName evidence="1">Uncharacterized protein</fullName>
    </submittedName>
</protein>
<accession>A0AAV7PMT9</accession>
<dbReference type="Proteomes" id="UP001066276">
    <property type="component" value="Chromosome 7"/>
</dbReference>
<reference evidence="1" key="1">
    <citation type="journal article" date="2022" name="bioRxiv">
        <title>Sequencing and chromosome-scale assembly of the giantPleurodeles waltlgenome.</title>
        <authorList>
            <person name="Brown T."/>
            <person name="Elewa A."/>
            <person name="Iarovenko S."/>
            <person name="Subramanian E."/>
            <person name="Araus A.J."/>
            <person name="Petzold A."/>
            <person name="Susuki M."/>
            <person name="Suzuki K.-i.T."/>
            <person name="Hayashi T."/>
            <person name="Toyoda A."/>
            <person name="Oliveira C."/>
            <person name="Osipova E."/>
            <person name="Leigh N.D."/>
            <person name="Simon A."/>
            <person name="Yun M.H."/>
        </authorList>
    </citation>
    <scope>NUCLEOTIDE SEQUENCE</scope>
    <source>
        <strain evidence="1">20211129_DDA</strain>
        <tissue evidence="1">Liver</tissue>
    </source>
</reference>
<dbReference type="EMBL" id="JANPWB010000011">
    <property type="protein sequence ID" value="KAJ1128552.1"/>
    <property type="molecule type" value="Genomic_DNA"/>
</dbReference>
<name>A0AAV7PMT9_PLEWA</name>
<keyword evidence="2" id="KW-1185">Reference proteome</keyword>
<comment type="caution">
    <text evidence="1">The sequence shown here is derived from an EMBL/GenBank/DDBJ whole genome shotgun (WGS) entry which is preliminary data.</text>
</comment>